<feature type="compositionally biased region" description="Basic and acidic residues" evidence="1">
    <location>
        <begin position="57"/>
        <end position="69"/>
    </location>
</feature>
<dbReference type="InterPro" id="IPR048363">
    <property type="entry name" value="CTSRT_C2"/>
</dbReference>
<evidence type="ECO:0000313" key="4">
    <source>
        <dbReference type="Proteomes" id="UP000429181"/>
    </source>
</evidence>
<dbReference type="PANTHER" id="PTHR21665:SF2">
    <property type="entry name" value="CATION CHANNEL SPERM-ASSOCIATED TARGETING SUBUNIT TAU"/>
    <property type="match status" value="1"/>
</dbReference>
<reference evidence="3" key="2">
    <citation type="submission" date="2025-08" db="UniProtKB">
        <authorList>
            <consortium name="Ensembl"/>
        </authorList>
    </citation>
    <scope>IDENTIFICATION</scope>
</reference>
<gene>
    <name evidence="3" type="primary">C2CD6</name>
</gene>
<organism evidence="3 4">
    <name type="scientific">Bos indicus x Bos taurus</name>
    <name type="common">Hybrid cattle</name>
    <dbReference type="NCBI Taxonomy" id="30522"/>
    <lineage>
        <taxon>Eukaryota</taxon>
        <taxon>Metazoa</taxon>
        <taxon>Chordata</taxon>
        <taxon>Craniata</taxon>
        <taxon>Vertebrata</taxon>
        <taxon>Euteleostomi</taxon>
        <taxon>Mammalia</taxon>
        <taxon>Eutheria</taxon>
        <taxon>Laurasiatheria</taxon>
        <taxon>Artiodactyla</taxon>
        <taxon>Ruminantia</taxon>
        <taxon>Pecora</taxon>
        <taxon>Bovidae</taxon>
        <taxon>Bovinae</taxon>
        <taxon>Bos</taxon>
    </lineage>
</organism>
<dbReference type="PANTHER" id="PTHR21665">
    <property type="entry name" value="CATION CHANNEL SPERM-ASSOCIATED TARGETING SUBUNIT TAU"/>
    <property type="match status" value="1"/>
</dbReference>
<dbReference type="SUPFAM" id="SSF49562">
    <property type="entry name" value="C2 domain (Calcium/lipid-binding domain, CaLB)"/>
    <property type="match status" value="1"/>
</dbReference>
<dbReference type="Pfam" id="PF15729">
    <property type="entry name" value="CTSRT"/>
    <property type="match status" value="1"/>
</dbReference>
<name>A0A4W2IRY5_BOBOX</name>
<evidence type="ECO:0000259" key="2">
    <source>
        <dbReference type="PROSITE" id="PS50004"/>
    </source>
</evidence>
<dbReference type="InterPro" id="IPR031462">
    <property type="entry name" value="CTSRT"/>
</dbReference>
<dbReference type="GeneTree" id="ENSGT00390000018209"/>
<feature type="domain" description="C2" evidence="2">
    <location>
        <begin position="89"/>
        <end position="223"/>
    </location>
</feature>
<feature type="region of interest" description="Disordered" evidence="1">
    <location>
        <begin position="47"/>
        <end position="69"/>
    </location>
</feature>
<accession>A0A4W2IRY5</accession>
<proteinExistence type="predicted"/>
<evidence type="ECO:0000256" key="1">
    <source>
        <dbReference type="SAM" id="MobiDB-lite"/>
    </source>
</evidence>
<feature type="compositionally biased region" description="Basic and acidic residues" evidence="1">
    <location>
        <begin position="1"/>
        <end position="18"/>
    </location>
</feature>
<dbReference type="Gene3D" id="2.60.40.150">
    <property type="entry name" value="C2 domain"/>
    <property type="match status" value="1"/>
</dbReference>
<dbReference type="PROSITE" id="PS50004">
    <property type="entry name" value="C2"/>
    <property type="match status" value="1"/>
</dbReference>
<evidence type="ECO:0000313" key="3">
    <source>
        <dbReference type="Ensembl" id="ENSBIXP00005046942.1"/>
    </source>
</evidence>
<dbReference type="Proteomes" id="UP000429181">
    <property type="component" value="Chromosome 2"/>
</dbReference>
<dbReference type="AlphaFoldDB" id="A0A4W2IRY5"/>
<protein>
    <submittedName>
        <fullName evidence="3">C2 calcium dependent domain containing 6</fullName>
    </submittedName>
</protein>
<dbReference type="Ensembl" id="ENSBIXT00005056797.1">
    <property type="protein sequence ID" value="ENSBIXP00005046942.1"/>
    <property type="gene ID" value="ENSBIXG00005031566.1"/>
</dbReference>
<sequence length="619" mass="70893">MEPPQDMEKVSNAEDNHNRRVHSLYTAPLFQRSSQTNLENMQARGSEFSSTAWNVQGRDKPSNLSKVESKEGPGYRLLNMLRKTLKGSENKAPEVTHEAPSLVPFGDVVGCLAIHIRNCKHFTPKIISQHYSNLFIRISINNVVKCTKTCSLLSQNTEKDIMITFDEVKYFSVQVPRRQDDEKNNIRLELMQHDNTKKYLLLLGSVQVHLYEVIQKGCFTGELQVLNKNTFICRVEVEFMFSYGNFGYGFSHQLKPLQKIIKPSMFMDIAPPPERTDPVTNVIIPQPIAYPAFLSPDLNVTVGVPATSQSNQPSVVQLEKLQQQPRERLEKMKKEYRHLSTWAEKASYLEGLLTPGLEHKEPKESNINEIPESQLEERPTDTVTSGISLIKEEAETIPSELLDNDDKKGLSLPTLNQSSKDDSSVVAPKTDMPSKETDTPLSTIPRLSITEENQIPPLEEHQQEAMPVKKMKNLFFLPEEKLKDRYPSLLKTDLHPSEVVFSPKEYISPCFKPEYTEFKPAYQDCSDRFEELHVTSFKHLENAKSRARLLEKSPDDSHNQFKRFARPYTAPEVNKRGESYTGKFTSPRMVSAGLVHINDSIPEYEIHKMRPKKKIKREY</sequence>
<dbReference type="InterPro" id="IPR035892">
    <property type="entry name" value="C2_domain_sf"/>
</dbReference>
<dbReference type="InterPro" id="IPR000008">
    <property type="entry name" value="C2_dom"/>
</dbReference>
<feature type="region of interest" description="Disordered" evidence="1">
    <location>
        <begin position="1"/>
        <end position="28"/>
    </location>
</feature>
<reference evidence="3 4" key="1">
    <citation type="submission" date="2018-11" db="EMBL/GenBank/DDBJ databases">
        <title>Haplotype-resolved cattle genomes.</title>
        <authorList>
            <person name="Low W.Y."/>
            <person name="Tearle R."/>
            <person name="Bickhart D.M."/>
            <person name="Rosen B.D."/>
            <person name="Koren S."/>
            <person name="Rhie A."/>
            <person name="Hiendleder S."/>
            <person name="Phillippy A.M."/>
            <person name="Smith T.P.L."/>
            <person name="Williams J.L."/>
        </authorList>
    </citation>
    <scope>NUCLEOTIDE SEQUENCE [LARGE SCALE GENOMIC DNA]</scope>
</reference>
<feature type="region of interest" description="Disordered" evidence="1">
    <location>
        <begin position="394"/>
        <end position="441"/>
    </location>
</feature>